<evidence type="ECO:0000256" key="1">
    <source>
        <dbReference type="SAM" id="Phobius"/>
    </source>
</evidence>
<dbReference type="AlphaFoldDB" id="A0AA91RIK6"/>
<dbReference type="SUPFAM" id="SSF55073">
    <property type="entry name" value="Nucleotide cyclase"/>
    <property type="match status" value="1"/>
</dbReference>
<keyword evidence="1" id="KW-1133">Transmembrane helix</keyword>
<organism evidence="3 4">
    <name type="scientific">Mycobacterium branderi</name>
    <dbReference type="NCBI Taxonomy" id="43348"/>
    <lineage>
        <taxon>Bacteria</taxon>
        <taxon>Bacillati</taxon>
        <taxon>Actinomycetota</taxon>
        <taxon>Actinomycetes</taxon>
        <taxon>Mycobacteriales</taxon>
        <taxon>Mycobacteriaceae</taxon>
        <taxon>Mycobacterium</taxon>
    </lineage>
</organism>
<feature type="transmembrane region" description="Helical" evidence="1">
    <location>
        <begin position="145"/>
        <end position="165"/>
    </location>
</feature>
<feature type="transmembrane region" description="Helical" evidence="1">
    <location>
        <begin position="67"/>
        <end position="85"/>
    </location>
</feature>
<dbReference type="GO" id="GO:0052621">
    <property type="term" value="F:diguanylate cyclase activity"/>
    <property type="evidence" value="ECO:0007669"/>
    <property type="project" value="TreeGrafter"/>
</dbReference>
<dbReference type="Proteomes" id="UP000192441">
    <property type="component" value="Unassembled WGS sequence"/>
</dbReference>
<dbReference type="Pfam" id="PF00990">
    <property type="entry name" value="GGDEF"/>
    <property type="match status" value="1"/>
</dbReference>
<feature type="transmembrane region" description="Helical" evidence="1">
    <location>
        <begin position="97"/>
        <end position="115"/>
    </location>
</feature>
<keyword evidence="1" id="KW-0472">Membrane</keyword>
<dbReference type="InterPro" id="IPR043128">
    <property type="entry name" value="Rev_trsase/Diguanyl_cyclase"/>
</dbReference>
<protein>
    <recommendedName>
        <fullName evidence="2">GGDEF domain-containing protein</fullName>
    </recommendedName>
</protein>
<evidence type="ECO:0000313" key="3">
    <source>
        <dbReference type="EMBL" id="ORA39022.1"/>
    </source>
</evidence>
<dbReference type="PANTHER" id="PTHR45138">
    <property type="entry name" value="REGULATORY COMPONENTS OF SENSORY TRANSDUCTION SYSTEM"/>
    <property type="match status" value="1"/>
</dbReference>
<evidence type="ECO:0000259" key="2">
    <source>
        <dbReference type="PROSITE" id="PS50887"/>
    </source>
</evidence>
<evidence type="ECO:0000313" key="4">
    <source>
        <dbReference type="Proteomes" id="UP000192441"/>
    </source>
</evidence>
<feature type="transmembrane region" description="Helical" evidence="1">
    <location>
        <begin position="171"/>
        <end position="192"/>
    </location>
</feature>
<dbReference type="CDD" id="cd01949">
    <property type="entry name" value="GGDEF"/>
    <property type="match status" value="1"/>
</dbReference>
<dbReference type="PANTHER" id="PTHR45138:SF9">
    <property type="entry name" value="DIGUANYLATE CYCLASE DGCM-RELATED"/>
    <property type="match status" value="1"/>
</dbReference>
<feature type="transmembrane region" description="Helical" evidence="1">
    <location>
        <begin position="34"/>
        <end position="55"/>
    </location>
</feature>
<dbReference type="InterPro" id="IPR050469">
    <property type="entry name" value="Diguanylate_Cyclase"/>
</dbReference>
<name>A0AA91RIK6_9MYCO</name>
<reference evidence="3 4" key="1">
    <citation type="submission" date="2016-12" db="EMBL/GenBank/DDBJ databases">
        <title>The new phylogeny of genus Mycobacterium.</title>
        <authorList>
            <person name="Tortoli E."/>
            <person name="Trovato A."/>
            <person name="Cirillo D.M."/>
        </authorList>
    </citation>
    <scope>NUCLEOTIDE SEQUENCE [LARGE SCALE GENOMIC DNA]</scope>
    <source>
        <strain evidence="3 4">DSM 44624</strain>
    </source>
</reference>
<dbReference type="PROSITE" id="PS50887">
    <property type="entry name" value="GGDEF"/>
    <property type="match status" value="1"/>
</dbReference>
<proteinExistence type="predicted"/>
<comment type="caution">
    <text evidence="3">The sequence shown here is derived from an EMBL/GenBank/DDBJ whole genome shotgun (WGS) entry which is preliminary data.</text>
</comment>
<accession>A0AA91RIK6</accession>
<gene>
    <name evidence="3" type="ORF">BST20_10875</name>
</gene>
<sequence length="373" mass="39790">MLHSSLLWVEGGRLSRRDYRFATGAMREGRLLRAFTRMVGISCLALAGLVGILQFHPAGPSGVVPRSVQAAVLLSAVVIGLRWLMGPWPRYHQALAFLLWADGAVAIVVATMSTPESRLCTTVYMLLPGGFAGFLLGGRILAAHCGFCAALIAGITGWAVVWEHARFFGLFVYYMPALIWAVVLPLGGLVLIDIGRRSIRTTARSAHYDPLTGLRNRRGMYAAAATAIRKTSPAVVTIAVCDIDRLKDVNDGQGHAAGDAALMAMAQRLKSVARDDEITARIGGDELVLIAFGRNHDHIAVLVDRLAPMTWAEVDGVALTASIGVASHHTDDLHFSLDDLLRRADGAMYEAKRAGGATHVVDGPAPSSVAPTG</sequence>
<feature type="domain" description="GGDEF" evidence="2">
    <location>
        <begin position="234"/>
        <end position="364"/>
    </location>
</feature>
<dbReference type="InterPro" id="IPR000160">
    <property type="entry name" value="GGDEF_dom"/>
</dbReference>
<keyword evidence="1" id="KW-0812">Transmembrane</keyword>
<dbReference type="EMBL" id="MVHM01000004">
    <property type="protein sequence ID" value="ORA39022.1"/>
    <property type="molecule type" value="Genomic_DNA"/>
</dbReference>
<dbReference type="NCBIfam" id="TIGR00254">
    <property type="entry name" value="GGDEF"/>
    <property type="match status" value="1"/>
</dbReference>
<dbReference type="InterPro" id="IPR029787">
    <property type="entry name" value="Nucleotide_cyclase"/>
</dbReference>
<dbReference type="SMART" id="SM00267">
    <property type="entry name" value="GGDEF"/>
    <property type="match status" value="1"/>
</dbReference>
<dbReference type="Gene3D" id="3.30.70.270">
    <property type="match status" value="1"/>
</dbReference>